<evidence type="ECO:0000313" key="5">
    <source>
        <dbReference type="Proteomes" id="UP000223079"/>
    </source>
</evidence>
<dbReference type="Proteomes" id="UP000221138">
    <property type="component" value="Segment"/>
</dbReference>
<dbReference type="Proteomes" id="UP000223079">
    <property type="component" value="Segment"/>
</dbReference>
<protein>
    <submittedName>
        <fullName evidence="1">Uncharacterized protein</fullName>
    </submittedName>
</protein>
<gene>
    <name evidence="1" type="ORF">Np140310_043</name>
    <name evidence="2" type="ORF">RW040709_043</name>
    <name evidence="3" type="ORF">RW281109_043</name>
</gene>
<proteinExistence type="predicted"/>
<reference evidence="4 5" key="1">
    <citation type="journal article" date="2016" name="Environ. Microbiol.">
        <title>Genomic diversification of marine cyanophages into stable ecotypes.</title>
        <authorList>
            <person name="Marston M.F."/>
            <person name="Martiny J.B."/>
        </authorList>
    </citation>
    <scope>NUCLEOTIDE SEQUENCE [LARGE SCALE GENOMIC DNA]</scope>
    <source>
        <strain evidence="1">Np_14_0310</strain>
        <strain evidence="2">RW_04_0709</strain>
        <strain evidence="3">RW_28_1109</strain>
    </source>
</reference>
<evidence type="ECO:0000313" key="1">
    <source>
        <dbReference type="EMBL" id="AOO15102.1"/>
    </source>
</evidence>
<accession>A0A1D7SNJ1</accession>
<dbReference type="Proteomes" id="UP000223861">
    <property type="component" value="Segment"/>
</dbReference>
<dbReference type="EMBL" id="KX349312">
    <property type="protein sequence ID" value="AOO16170.1"/>
    <property type="molecule type" value="Genomic_DNA"/>
</dbReference>
<name>A0A1D7SNJ1_9CAUD</name>
<organism evidence="1 4">
    <name type="scientific">Cyanophage S-RIM12</name>
    <dbReference type="NCBI Taxonomy" id="1278402"/>
    <lineage>
        <taxon>Viruses</taxon>
        <taxon>Duplodnaviria</taxon>
        <taxon>Heunggongvirae</taxon>
        <taxon>Uroviricota</taxon>
        <taxon>Caudoviricetes</taxon>
        <taxon>Pantevenvirales</taxon>
        <taxon>Kyanoviridae</taxon>
        <taxon>Brizovirus</taxon>
        <taxon>Brizovirus syn33</taxon>
    </lineage>
</organism>
<evidence type="ECO:0000313" key="4">
    <source>
        <dbReference type="Proteomes" id="UP000221138"/>
    </source>
</evidence>
<evidence type="ECO:0000313" key="2">
    <source>
        <dbReference type="EMBL" id="AOO16170.1"/>
    </source>
</evidence>
<dbReference type="EMBL" id="KX349307">
    <property type="protein sequence ID" value="AOO15102.1"/>
    <property type="molecule type" value="Genomic_DNA"/>
</dbReference>
<evidence type="ECO:0000313" key="3">
    <source>
        <dbReference type="EMBL" id="AOO17677.1"/>
    </source>
</evidence>
<dbReference type="EMBL" id="KX349319">
    <property type="protein sequence ID" value="AOO17677.1"/>
    <property type="molecule type" value="Genomic_DNA"/>
</dbReference>
<sequence length="116" mass="13121">MKALVHSTAGTVADIVADDATFEVHESFLWKEMIADYDSATDTPAEYNYDAETDTISRIVYETPSYDVQRQMAYDAIELQLDALWHDVDDGKFGDDAKTGKWYNALRSTKNAYPKP</sequence>